<evidence type="ECO:0000256" key="1">
    <source>
        <dbReference type="ARBA" id="ARBA00008690"/>
    </source>
</evidence>
<dbReference type="OrthoDB" id="1916983at2759"/>
<dbReference type="Proteomes" id="UP000504608">
    <property type="component" value="Unplaced"/>
</dbReference>
<evidence type="ECO:0000313" key="4">
    <source>
        <dbReference type="Proteomes" id="UP000504608"/>
    </source>
</evidence>
<evidence type="ECO:0000256" key="2">
    <source>
        <dbReference type="SAM" id="MobiDB-lite"/>
    </source>
</evidence>
<dbReference type="GeneID" id="111479294"/>
<reference evidence="5" key="1">
    <citation type="submission" date="2025-08" db="UniProtKB">
        <authorList>
            <consortium name="RefSeq"/>
        </authorList>
    </citation>
    <scope>IDENTIFICATION</scope>
    <source>
        <tissue evidence="5">Young leaves</tissue>
    </source>
</reference>
<dbReference type="InterPro" id="IPR021410">
    <property type="entry name" value="FAF"/>
</dbReference>
<feature type="domain" description="FAF" evidence="3">
    <location>
        <begin position="170"/>
        <end position="220"/>
    </location>
</feature>
<organism evidence="4 5">
    <name type="scientific">Cucurbita maxima</name>
    <name type="common">Pumpkin</name>
    <name type="synonym">Winter squash</name>
    <dbReference type="NCBI Taxonomy" id="3661"/>
    <lineage>
        <taxon>Eukaryota</taxon>
        <taxon>Viridiplantae</taxon>
        <taxon>Streptophyta</taxon>
        <taxon>Embryophyta</taxon>
        <taxon>Tracheophyta</taxon>
        <taxon>Spermatophyta</taxon>
        <taxon>Magnoliopsida</taxon>
        <taxon>eudicotyledons</taxon>
        <taxon>Gunneridae</taxon>
        <taxon>Pentapetalae</taxon>
        <taxon>rosids</taxon>
        <taxon>fabids</taxon>
        <taxon>Cucurbitales</taxon>
        <taxon>Cucurbitaceae</taxon>
        <taxon>Cucurbiteae</taxon>
        <taxon>Cucurbita</taxon>
    </lineage>
</organism>
<dbReference type="InterPro" id="IPR046431">
    <property type="entry name" value="FAF_dom"/>
</dbReference>
<dbReference type="PANTHER" id="PTHR33155:SF4">
    <property type="entry name" value="PROTEIN FANTASTIC FOUR 3"/>
    <property type="match status" value="1"/>
</dbReference>
<accession>A0A6J1IX38</accession>
<protein>
    <submittedName>
        <fullName evidence="5">Protein FANTASTIC FOUR 3-like</fullName>
    </submittedName>
</protein>
<feature type="region of interest" description="Disordered" evidence="2">
    <location>
        <begin position="154"/>
        <end position="173"/>
    </location>
</feature>
<name>A0A6J1IX38_CUCMA</name>
<feature type="compositionally biased region" description="Basic and acidic residues" evidence="2">
    <location>
        <begin position="237"/>
        <end position="251"/>
    </location>
</feature>
<dbReference type="PANTHER" id="PTHR33155">
    <property type="entry name" value="FANTASTIC FOUR-LIKE PROTEIN (DUF3049)"/>
    <property type="match status" value="1"/>
</dbReference>
<comment type="similarity">
    <text evidence="1">Belongs to the fantastic four family.</text>
</comment>
<dbReference type="KEGG" id="cmax:111479294"/>
<gene>
    <name evidence="5" type="primary">LOC111479294</name>
</gene>
<dbReference type="AlphaFoldDB" id="A0A6J1IX38"/>
<proteinExistence type="inferred from homology"/>
<feature type="region of interest" description="Disordered" evidence="2">
    <location>
        <begin position="226"/>
        <end position="252"/>
    </location>
</feature>
<keyword evidence="4" id="KW-1185">Reference proteome</keyword>
<sequence length="323" mass="36420">MATMVCRGPQPCVDSQFIQTTWSLMASSPHIKLNAQPPPPFRSAFKSVFLDLDCVESLHECDESNRIVLTRNANYSVLLSSNGPKKSDSSGEEKSAVAIKDLDPDYVHPLVKRSRSTLSEKSLALCTENLGNETGADFVEDAIFSDLKVERSPTRKRVKSNDNQGNKKLFPPPLTTIAGVDSIRVRSYRKDGRLIMEAVESPARLSYFHAERSHGRLRLSILKRSTPKFESEEESTEKEKEEKEEEIKNDDVEVEGEVGIYEEDVGVKVKENGNLRVAEIEIEKLERPCRCNEAGEHHNFDENKNNNEMLSLTREPLPIWVSS</sequence>
<dbReference type="Pfam" id="PF11250">
    <property type="entry name" value="FAF"/>
    <property type="match status" value="1"/>
</dbReference>
<evidence type="ECO:0000313" key="5">
    <source>
        <dbReference type="RefSeq" id="XP_022979619.1"/>
    </source>
</evidence>
<evidence type="ECO:0000259" key="3">
    <source>
        <dbReference type="Pfam" id="PF11250"/>
    </source>
</evidence>
<dbReference type="RefSeq" id="XP_022979619.1">
    <property type="nucleotide sequence ID" value="XM_023123851.1"/>
</dbReference>